<gene>
    <name evidence="4" type="ORF">FOZ62_020850</name>
</gene>
<dbReference type="AlphaFoldDB" id="A0A7J6U5A4"/>
<keyword evidence="1" id="KW-0853">WD repeat</keyword>
<protein>
    <submittedName>
        <fullName evidence="4">Uncharacterized protein</fullName>
    </submittedName>
</protein>
<keyword evidence="2" id="KW-0677">Repeat</keyword>
<dbReference type="EMBL" id="JABANM010002332">
    <property type="protein sequence ID" value="KAF4752733.1"/>
    <property type="molecule type" value="Genomic_DNA"/>
</dbReference>
<reference evidence="4 5" key="1">
    <citation type="submission" date="2020-04" db="EMBL/GenBank/DDBJ databases">
        <title>Perkinsus olseni comparative genomics.</title>
        <authorList>
            <person name="Bogema D.R."/>
        </authorList>
    </citation>
    <scope>NUCLEOTIDE SEQUENCE [LARGE SCALE GENOMIC DNA]</scope>
    <source>
        <strain evidence="4">ATCC PRA-205</strain>
    </source>
</reference>
<evidence type="ECO:0000256" key="1">
    <source>
        <dbReference type="ARBA" id="ARBA00022574"/>
    </source>
</evidence>
<comment type="caution">
    <text evidence="4">The sequence shown here is derived from an EMBL/GenBank/DDBJ whole genome shotgun (WGS) entry which is preliminary data.</text>
</comment>
<accession>A0A7J6U5A4</accession>
<organism evidence="4 5">
    <name type="scientific">Perkinsus olseni</name>
    <name type="common">Perkinsus atlanticus</name>
    <dbReference type="NCBI Taxonomy" id="32597"/>
    <lineage>
        <taxon>Eukaryota</taxon>
        <taxon>Sar</taxon>
        <taxon>Alveolata</taxon>
        <taxon>Perkinsozoa</taxon>
        <taxon>Perkinsea</taxon>
        <taxon>Perkinsida</taxon>
        <taxon>Perkinsidae</taxon>
        <taxon>Perkinsus</taxon>
    </lineage>
</organism>
<dbReference type="InterPro" id="IPR045151">
    <property type="entry name" value="DCAF8"/>
</dbReference>
<feature type="non-terminal residue" evidence="4">
    <location>
        <position position="1"/>
    </location>
</feature>
<name>A0A7J6U5A4_PEROL</name>
<proteinExistence type="predicted"/>
<evidence type="ECO:0000313" key="4">
    <source>
        <dbReference type="EMBL" id="KAF4752733.1"/>
    </source>
</evidence>
<evidence type="ECO:0000256" key="2">
    <source>
        <dbReference type="ARBA" id="ARBA00022737"/>
    </source>
</evidence>
<feature type="region of interest" description="Disordered" evidence="3">
    <location>
        <begin position="81"/>
        <end position="109"/>
    </location>
</feature>
<dbReference type="Proteomes" id="UP000574390">
    <property type="component" value="Unassembled WGS sequence"/>
</dbReference>
<sequence>MVSKLVIPWDCPQLVISCSADSTIRQFDIRAGPSSSQVLSRWAHWRSGINAISGGWAMRPYSVLAGGDWPVVQLYDRRRMDADRASDSGPGPEPVASFRGPSLGDNRSERLNVSGVCLSH</sequence>
<dbReference type="Gene3D" id="2.130.10.10">
    <property type="entry name" value="YVTN repeat-like/Quinoprotein amine dehydrogenase"/>
    <property type="match status" value="1"/>
</dbReference>
<dbReference type="SUPFAM" id="SSF50978">
    <property type="entry name" value="WD40 repeat-like"/>
    <property type="match status" value="1"/>
</dbReference>
<dbReference type="InterPro" id="IPR015943">
    <property type="entry name" value="WD40/YVTN_repeat-like_dom_sf"/>
</dbReference>
<evidence type="ECO:0000313" key="5">
    <source>
        <dbReference type="Proteomes" id="UP000574390"/>
    </source>
</evidence>
<evidence type="ECO:0000256" key="3">
    <source>
        <dbReference type="SAM" id="MobiDB-lite"/>
    </source>
</evidence>
<dbReference type="GO" id="GO:0080008">
    <property type="term" value="C:Cul4-RING E3 ubiquitin ligase complex"/>
    <property type="evidence" value="ECO:0007669"/>
    <property type="project" value="TreeGrafter"/>
</dbReference>
<dbReference type="InterPro" id="IPR036322">
    <property type="entry name" value="WD40_repeat_dom_sf"/>
</dbReference>
<dbReference type="PANTHER" id="PTHR15574">
    <property type="entry name" value="WD REPEAT DOMAIN-CONTAINING FAMILY"/>
    <property type="match status" value="1"/>
</dbReference>
<dbReference type="GO" id="GO:0005737">
    <property type="term" value="C:cytoplasm"/>
    <property type="evidence" value="ECO:0007669"/>
    <property type="project" value="TreeGrafter"/>
</dbReference>